<dbReference type="SUPFAM" id="SSF52540">
    <property type="entry name" value="P-loop containing nucleoside triphosphate hydrolases"/>
    <property type="match status" value="2"/>
</dbReference>
<dbReference type="InterPro" id="IPR010285">
    <property type="entry name" value="DNA_helicase_pif1-like_DEAD"/>
</dbReference>
<dbReference type="PATRIC" id="fig|1619044.3.peg.303"/>
<gene>
    <name evidence="2" type="ORF">UY92_C0004G0032</name>
</gene>
<dbReference type="FunFam" id="3.40.50.300:FF:001498">
    <property type="entry name" value="ATP-dependent DNA helicase"/>
    <property type="match status" value="1"/>
</dbReference>
<accession>A0A0G1YHJ1</accession>
<reference evidence="2 3" key="1">
    <citation type="journal article" date="2015" name="Nature">
        <title>rRNA introns, odd ribosomes, and small enigmatic genomes across a large radiation of phyla.</title>
        <authorList>
            <person name="Brown C.T."/>
            <person name="Hug L.A."/>
            <person name="Thomas B.C."/>
            <person name="Sharon I."/>
            <person name="Castelle C.J."/>
            <person name="Singh A."/>
            <person name="Wilkins M.J."/>
            <person name="Williams K.H."/>
            <person name="Banfield J.F."/>
        </authorList>
    </citation>
    <scope>NUCLEOTIDE SEQUENCE [LARGE SCALE GENOMIC DNA]</scope>
</reference>
<sequence length="472" mass="52849">MKKSVAAIDFNPQFTVAFAAMEKTRKHIFLTGRAGTGKSTLLQHFRLHTKKKIAVLAPTGVAAVNVSGQTIHSFFHFKPDITVSKVERLPPDEAVLYVNLDTIVIDEISMVRADLLDCADTFLRLNGPDKRRPFGGVQMIFVGDLHQLPPVVTADEESIFSSHYASPYFFSAQVFSGPPQQRELFDDRLDFCLELIELKKIYRQTDRKFISLLNAIRDNAATDQDIRTLNSRCVEHEAVARDDLAMYLMTTNAMAAERNARELAQLKGTEHVYPGTVKGVFDYKALPTDMTLAVKVGAQVMMLTNDPEGRWINGTTGTVKSIKHDEEIKADLIKIELATGRTVSVGPHTWDMFEFTYDRSSQMITSDTVGSFIQYPFKLAWAITIHKAQGKTFERVVLDIGRGTFSPGQLYVALSRVTSLEGLKLTKPIQPRHIWNDRRVAEFLRALSGRARPATCLLPGKRIDSTPDSINN</sequence>
<dbReference type="CDD" id="cd18809">
    <property type="entry name" value="SF1_C_RecD"/>
    <property type="match status" value="1"/>
</dbReference>
<dbReference type="GO" id="GO:0006281">
    <property type="term" value="P:DNA repair"/>
    <property type="evidence" value="ECO:0007669"/>
    <property type="project" value="InterPro"/>
</dbReference>
<dbReference type="GO" id="GO:0000723">
    <property type="term" value="P:telomere maintenance"/>
    <property type="evidence" value="ECO:0007669"/>
    <property type="project" value="InterPro"/>
</dbReference>
<organism evidence="2 3">
    <name type="scientific">Candidatus Magasanikbacteria bacterium GW2011_GWA2_56_11</name>
    <dbReference type="NCBI Taxonomy" id="1619044"/>
    <lineage>
        <taxon>Bacteria</taxon>
        <taxon>Candidatus Magasanikiibacteriota</taxon>
    </lineage>
</organism>
<dbReference type="GO" id="GO:0003678">
    <property type="term" value="F:DNA helicase activity"/>
    <property type="evidence" value="ECO:0007669"/>
    <property type="project" value="InterPro"/>
</dbReference>
<dbReference type="PANTHER" id="PTHR47642">
    <property type="entry name" value="ATP-DEPENDENT DNA HELICASE"/>
    <property type="match status" value="1"/>
</dbReference>
<dbReference type="AlphaFoldDB" id="A0A0G1YHJ1"/>
<dbReference type="Gene3D" id="3.40.50.300">
    <property type="entry name" value="P-loop containing nucleotide triphosphate hydrolases"/>
    <property type="match status" value="2"/>
</dbReference>
<dbReference type="PANTHER" id="PTHR47642:SF5">
    <property type="entry name" value="ATP-DEPENDENT DNA HELICASE"/>
    <property type="match status" value="1"/>
</dbReference>
<dbReference type="Pfam" id="PF05970">
    <property type="entry name" value="PIF1"/>
    <property type="match status" value="1"/>
</dbReference>
<dbReference type="EMBL" id="LCRX01000004">
    <property type="protein sequence ID" value="KKW42696.1"/>
    <property type="molecule type" value="Genomic_DNA"/>
</dbReference>
<proteinExistence type="predicted"/>
<feature type="domain" description="DNA helicase Pif1-like DEAD-box helicase" evidence="1">
    <location>
        <begin position="19"/>
        <end position="163"/>
    </location>
</feature>
<evidence type="ECO:0000313" key="3">
    <source>
        <dbReference type="Proteomes" id="UP000033870"/>
    </source>
</evidence>
<name>A0A0G1YHJ1_9BACT</name>
<evidence type="ECO:0000313" key="2">
    <source>
        <dbReference type="EMBL" id="KKW42696.1"/>
    </source>
</evidence>
<dbReference type="STRING" id="1619044.UY92_C0004G0032"/>
<evidence type="ECO:0000259" key="1">
    <source>
        <dbReference type="Pfam" id="PF05970"/>
    </source>
</evidence>
<protein>
    <submittedName>
        <fullName evidence="2">TPR domain protein</fullName>
    </submittedName>
</protein>
<dbReference type="InterPro" id="IPR027417">
    <property type="entry name" value="P-loop_NTPase"/>
</dbReference>
<dbReference type="Proteomes" id="UP000033870">
    <property type="component" value="Unassembled WGS sequence"/>
</dbReference>
<dbReference type="InterPro" id="IPR051055">
    <property type="entry name" value="PIF1_helicase"/>
</dbReference>
<comment type="caution">
    <text evidence="2">The sequence shown here is derived from an EMBL/GenBank/DDBJ whole genome shotgun (WGS) entry which is preliminary data.</text>
</comment>